<feature type="domain" description="Histidine kinase/HSP90-like ATPase" evidence="11">
    <location>
        <begin position="280"/>
        <end position="380"/>
    </location>
</feature>
<dbReference type="SMART" id="SM00387">
    <property type="entry name" value="HATPase_c"/>
    <property type="match status" value="1"/>
</dbReference>
<comment type="catalytic activity">
    <reaction evidence="1">
        <text>ATP + protein L-histidine = ADP + protein N-phospho-L-histidine.</text>
        <dbReference type="EC" id="2.7.13.3"/>
    </reaction>
</comment>
<feature type="transmembrane region" description="Helical" evidence="10">
    <location>
        <begin position="143"/>
        <end position="160"/>
    </location>
</feature>
<evidence type="ECO:0000256" key="10">
    <source>
        <dbReference type="SAM" id="Phobius"/>
    </source>
</evidence>
<evidence type="ECO:0000256" key="3">
    <source>
        <dbReference type="ARBA" id="ARBA00022553"/>
    </source>
</evidence>
<keyword evidence="3" id="KW-0597">Phosphoprotein</keyword>
<dbReference type="Proteomes" id="UP001165405">
    <property type="component" value="Unassembled WGS sequence"/>
</dbReference>
<keyword evidence="13" id="KW-1185">Reference proteome</keyword>
<gene>
    <name evidence="12" type="ORF">L1785_20085</name>
</gene>
<sequence length="388" mass="39642">MRTLAAALARPPAPGAPPPGRRDGLLVAAAVGATVVETAARPDLTWPLVTALVTLAGLAALPWRRTHPVPVVAWVVGTGSAVELAQAAAGIVPAGLYTAGIGVLVPYALFRWGSGRATLAGAPMLAAGIAVSVVVHGGGTSDAVGGTVVLVLTAMLGEMVRQRSAARTRELDQARMREREAIARDLHDTVAHHLSAVAVRAQAGLISAEANPAAAGDALRVVEAEARRALAEMRALVGVLRDETSRHPAPGLTELRALSDPGPPEVRVHVPADVGPLPGATAAALFRIAQEAVTNARRHARSATGITVTVERGVATLALQVRDDGSPTRPSRAPEPEATPSAGFGLTGMSERAASLGGTLEAGPDGDRGWLVRAVLPVAARPVSEEVR</sequence>
<dbReference type="InterPro" id="IPR011712">
    <property type="entry name" value="Sig_transdc_His_kin_sub3_dim/P"/>
</dbReference>
<evidence type="ECO:0000256" key="6">
    <source>
        <dbReference type="ARBA" id="ARBA00022777"/>
    </source>
</evidence>
<feature type="transmembrane region" description="Helical" evidence="10">
    <location>
        <begin position="91"/>
        <end position="110"/>
    </location>
</feature>
<dbReference type="EMBL" id="JAKGSG010000057">
    <property type="protein sequence ID" value="MCF4123273.1"/>
    <property type="molecule type" value="Genomic_DNA"/>
</dbReference>
<feature type="region of interest" description="Disordered" evidence="9">
    <location>
        <begin position="321"/>
        <end position="348"/>
    </location>
</feature>
<feature type="transmembrane region" description="Helical" evidence="10">
    <location>
        <begin position="117"/>
        <end position="137"/>
    </location>
</feature>
<dbReference type="InterPro" id="IPR050482">
    <property type="entry name" value="Sensor_HK_TwoCompSys"/>
</dbReference>
<keyword evidence="10" id="KW-0812">Transmembrane</keyword>
<evidence type="ECO:0000256" key="2">
    <source>
        <dbReference type="ARBA" id="ARBA00012438"/>
    </source>
</evidence>
<evidence type="ECO:0000256" key="8">
    <source>
        <dbReference type="ARBA" id="ARBA00023012"/>
    </source>
</evidence>
<evidence type="ECO:0000259" key="11">
    <source>
        <dbReference type="SMART" id="SM00387"/>
    </source>
</evidence>
<evidence type="ECO:0000313" key="13">
    <source>
        <dbReference type="Proteomes" id="UP001165405"/>
    </source>
</evidence>
<reference evidence="12" key="1">
    <citation type="submission" date="2022-01" db="EMBL/GenBank/DDBJ databases">
        <title>Antribacter sp. nov., isolated from Guizhou of China.</title>
        <authorList>
            <person name="Chengliang C."/>
            <person name="Ya Z."/>
        </authorList>
    </citation>
    <scope>NUCLEOTIDE SEQUENCE</scope>
    <source>
        <strain evidence="12">KLBMP 9083</strain>
    </source>
</reference>
<keyword evidence="10" id="KW-0472">Membrane</keyword>
<organism evidence="12 13">
    <name type="scientific">Antribacter soli</name>
    <dbReference type="NCBI Taxonomy" id="2910976"/>
    <lineage>
        <taxon>Bacteria</taxon>
        <taxon>Bacillati</taxon>
        <taxon>Actinomycetota</taxon>
        <taxon>Actinomycetes</taxon>
        <taxon>Micrococcales</taxon>
        <taxon>Promicromonosporaceae</taxon>
        <taxon>Antribacter</taxon>
    </lineage>
</organism>
<dbReference type="PANTHER" id="PTHR24421">
    <property type="entry name" value="NITRATE/NITRITE SENSOR PROTEIN NARX-RELATED"/>
    <property type="match status" value="1"/>
</dbReference>
<keyword evidence="5" id="KW-0547">Nucleotide-binding</keyword>
<keyword evidence="7" id="KW-0067">ATP-binding</keyword>
<feature type="transmembrane region" description="Helical" evidence="10">
    <location>
        <begin position="44"/>
        <end position="61"/>
    </location>
</feature>
<keyword evidence="6 12" id="KW-0418">Kinase</keyword>
<dbReference type="GO" id="GO:0000155">
    <property type="term" value="F:phosphorelay sensor kinase activity"/>
    <property type="evidence" value="ECO:0007669"/>
    <property type="project" value="InterPro"/>
</dbReference>
<evidence type="ECO:0000313" key="12">
    <source>
        <dbReference type="EMBL" id="MCF4123273.1"/>
    </source>
</evidence>
<dbReference type="GO" id="GO:0005524">
    <property type="term" value="F:ATP binding"/>
    <property type="evidence" value="ECO:0007669"/>
    <property type="project" value="UniProtKB-KW"/>
</dbReference>
<feature type="compositionally biased region" description="Low complexity" evidence="9">
    <location>
        <begin position="1"/>
        <end position="10"/>
    </location>
</feature>
<proteinExistence type="predicted"/>
<feature type="region of interest" description="Disordered" evidence="9">
    <location>
        <begin position="1"/>
        <end position="20"/>
    </location>
</feature>
<name>A0AA41QGX5_9MICO</name>
<evidence type="ECO:0000256" key="4">
    <source>
        <dbReference type="ARBA" id="ARBA00022679"/>
    </source>
</evidence>
<dbReference type="EC" id="2.7.13.3" evidence="2"/>
<dbReference type="SUPFAM" id="SSF55874">
    <property type="entry name" value="ATPase domain of HSP90 chaperone/DNA topoisomerase II/histidine kinase"/>
    <property type="match status" value="1"/>
</dbReference>
<dbReference type="Pfam" id="PF07730">
    <property type="entry name" value="HisKA_3"/>
    <property type="match status" value="1"/>
</dbReference>
<dbReference type="AlphaFoldDB" id="A0AA41QGX5"/>
<protein>
    <recommendedName>
        <fullName evidence="2">histidine kinase</fullName>
        <ecNumber evidence="2">2.7.13.3</ecNumber>
    </recommendedName>
</protein>
<keyword evidence="10" id="KW-1133">Transmembrane helix</keyword>
<evidence type="ECO:0000256" key="1">
    <source>
        <dbReference type="ARBA" id="ARBA00000085"/>
    </source>
</evidence>
<evidence type="ECO:0000256" key="7">
    <source>
        <dbReference type="ARBA" id="ARBA00022840"/>
    </source>
</evidence>
<evidence type="ECO:0000256" key="5">
    <source>
        <dbReference type="ARBA" id="ARBA00022741"/>
    </source>
</evidence>
<dbReference type="RefSeq" id="WP_236091084.1">
    <property type="nucleotide sequence ID" value="NZ_JAKGSG010000057.1"/>
</dbReference>
<dbReference type="GO" id="GO:0016020">
    <property type="term" value="C:membrane"/>
    <property type="evidence" value="ECO:0007669"/>
    <property type="project" value="InterPro"/>
</dbReference>
<keyword evidence="4" id="KW-0808">Transferase</keyword>
<accession>A0AA41QGX5</accession>
<dbReference type="Gene3D" id="3.30.565.10">
    <property type="entry name" value="Histidine kinase-like ATPase, C-terminal domain"/>
    <property type="match status" value="1"/>
</dbReference>
<dbReference type="PANTHER" id="PTHR24421:SF10">
    <property type="entry name" value="NITRATE_NITRITE SENSOR PROTEIN NARQ"/>
    <property type="match status" value="1"/>
</dbReference>
<keyword evidence="8" id="KW-0902">Two-component regulatory system</keyword>
<dbReference type="Pfam" id="PF02518">
    <property type="entry name" value="HATPase_c"/>
    <property type="match status" value="1"/>
</dbReference>
<dbReference type="GO" id="GO:0046983">
    <property type="term" value="F:protein dimerization activity"/>
    <property type="evidence" value="ECO:0007669"/>
    <property type="project" value="InterPro"/>
</dbReference>
<dbReference type="InterPro" id="IPR003594">
    <property type="entry name" value="HATPase_dom"/>
</dbReference>
<dbReference type="CDD" id="cd16917">
    <property type="entry name" value="HATPase_UhpB-NarQ-NarX-like"/>
    <property type="match status" value="1"/>
</dbReference>
<dbReference type="Gene3D" id="1.20.5.1930">
    <property type="match status" value="1"/>
</dbReference>
<evidence type="ECO:0000256" key="9">
    <source>
        <dbReference type="SAM" id="MobiDB-lite"/>
    </source>
</evidence>
<dbReference type="InterPro" id="IPR036890">
    <property type="entry name" value="HATPase_C_sf"/>
</dbReference>
<comment type="caution">
    <text evidence="12">The sequence shown here is derived from an EMBL/GenBank/DDBJ whole genome shotgun (WGS) entry which is preliminary data.</text>
</comment>